<gene>
    <name evidence="2" type="ORF">PCANC_02507</name>
</gene>
<evidence type="ECO:0000313" key="2">
    <source>
        <dbReference type="EMBL" id="PLW55054.1"/>
    </source>
</evidence>
<organism evidence="2 3">
    <name type="scientific">Puccinia coronata f. sp. avenae</name>
    <dbReference type="NCBI Taxonomy" id="200324"/>
    <lineage>
        <taxon>Eukaryota</taxon>
        <taxon>Fungi</taxon>
        <taxon>Dikarya</taxon>
        <taxon>Basidiomycota</taxon>
        <taxon>Pucciniomycotina</taxon>
        <taxon>Pucciniomycetes</taxon>
        <taxon>Pucciniales</taxon>
        <taxon>Pucciniaceae</taxon>
        <taxon>Puccinia</taxon>
    </lineage>
</organism>
<proteinExistence type="predicted"/>
<name>A0A2N5VYH9_9BASI</name>
<feature type="compositionally biased region" description="Pro residues" evidence="1">
    <location>
        <begin position="75"/>
        <end position="92"/>
    </location>
</feature>
<sequence>MYRPNFVHNWWLRNCRLGGSSGAVPYTRRGSRREELGYRTTTFSTDTETALVGLEKKTPKGRWMDPSGCHFTSNPAPPFPRIDSVMPPPAPTQPMSHARAE</sequence>
<dbReference type="Proteomes" id="UP000235388">
    <property type="component" value="Unassembled WGS sequence"/>
</dbReference>
<keyword evidence="3" id="KW-1185">Reference proteome</keyword>
<dbReference type="AlphaFoldDB" id="A0A2N5VYH9"/>
<evidence type="ECO:0000256" key="1">
    <source>
        <dbReference type="SAM" id="MobiDB-lite"/>
    </source>
</evidence>
<comment type="caution">
    <text evidence="2">The sequence shown here is derived from an EMBL/GenBank/DDBJ whole genome shotgun (WGS) entry which is preliminary data.</text>
</comment>
<reference evidence="2 3" key="1">
    <citation type="submission" date="2017-11" db="EMBL/GenBank/DDBJ databases">
        <title>De novo assembly and phasing of dikaryotic genomes from two isolates of Puccinia coronata f. sp. avenae, the causal agent of oat crown rust.</title>
        <authorList>
            <person name="Miller M.E."/>
            <person name="Zhang Y."/>
            <person name="Omidvar V."/>
            <person name="Sperschneider J."/>
            <person name="Schwessinger B."/>
            <person name="Raley C."/>
            <person name="Palmer J.M."/>
            <person name="Garnica D."/>
            <person name="Upadhyaya N."/>
            <person name="Rathjen J."/>
            <person name="Taylor J.M."/>
            <person name="Park R.F."/>
            <person name="Dodds P.N."/>
            <person name="Hirsch C.D."/>
            <person name="Kianian S.F."/>
            <person name="Figueroa M."/>
        </authorList>
    </citation>
    <scope>NUCLEOTIDE SEQUENCE [LARGE SCALE GENOMIC DNA]</scope>
    <source>
        <strain evidence="2">12NC29</strain>
    </source>
</reference>
<protein>
    <submittedName>
        <fullName evidence="2">Uncharacterized protein</fullName>
    </submittedName>
</protein>
<dbReference type="EMBL" id="PGCJ01000037">
    <property type="protein sequence ID" value="PLW55054.1"/>
    <property type="molecule type" value="Genomic_DNA"/>
</dbReference>
<evidence type="ECO:0000313" key="3">
    <source>
        <dbReference type="Proteomes" id="UP000235388"/>
    </source>
</evidence>
<accession>A0A2N5VYH9</accession>
<feature type="region of interest" description="Disordered" evidence="1">
    <location>
        <begin position="58"/>
        <end position="101"/>
    </location>
</feature>